<keyword evidence="2" id="KW-0645">Protease</keyword>
<keyword evidence="4" id="KW-0732">Signal</keyword>
<keyword evidence="1" id="KW-1015">Disulfide bond</keyword>
<feature type="domain" description="Peptidase S1" evidence="5">
    <location>
        <begin position="31"/>
        <end position="294"/>
    </location>
</feature>
<organism evidence="6 7">
    <name type="scientific">Vibrio algarum</name>
    <dbReference type="NCBI Taxonomy" id="3020714"/>
    <lineage>
        <taxon>Bacteria</taxon>
        <taxon>Pseudomonadati</taxon>
        <taxon>Pseudomonadota</taxon>
        <taxon>Gammaproteobacteria</taxon>
        <taxon>Vibrionales</taxon>
        <taxon>Vibrionaceae</taxon>
        <taxon>Vibrio</taxon>
    </lineage>
</organism>
<dbReference type="Proteomes" id="UP001210678">
    <property type="component" value="Unassembled WGS sequence"/>
</dbReference>
<evidence type="ECO:0000313" key="7">
    <source>
        <dbReference type="Proteomes" id="UP001210678"/>
    </source>
</evidence>
<keyword evidence="7" id="KW-1185">Reference proteome</keyword>
<dbReference type="InterPro" id="IPR001254">
    <property type="entry name" value="Trypsin_dom"/>
</dbReference>
<dbReference type="InterPro" id="IPR051487">
    <property type="entry name" value="Ser/Thr_Proteases_Immune/Dev"/>
</dbReference>
<keyword evidence="2 6" id="KW-0378">Hydrolase</keyword>
<dbReference type="InterPro" id="IPR033116">
    <property type="entry name" value="TRYPSIN_SER"/>
</dbReference>
<reference evidence="6 7" key="1">
    <citation type="submission" date="2023-01" db="EMBL/GenBank/DDBJ databases">
        <title>Vibrio sp. KJ40-1 sp.nov, isolated from marine algae.</title>
        <authorList>
            <person name="Butt M."/>
            <person name="Kim J.M.J."/>
            <person name="Jeon C.O.C."/>
        </authorList>
    </citation>
    <scope>NUCLEOTIDE SEQUENCE [LARGE SCALE GENOMIC DNA]</scope>
    <source>
        <strain evidence="6 7">KJ40-1</strain>
    </source>
</reference>
<dbReference type="Gene3D" id="2.40.10.10">
    <property type="entry name" value="Trypsin-like serine proteases"/>
    <property type="match status" value="1"/>
</dbReference>
<feature type="compositionally biased region" description="Acidic residues" evidence="3">
    <location>
        <begin position="315"/>
        <end position="326"/>
    </location>
</feature>
<name>A0ABT4YPS0_9VIBR</name>
<dbReference type="InterPro" id="IPR009003">
    <property type="entry name" value="Peptidase_S1_PA"/>
</dbReference>
<evidence type="ECO:0000256" key="4">
    <source>
        <dbReference type="SAM" id="SignalP"/>
    </source>
</evidence>
<protein>
    <submittedName>
        <fullName evidence="6">Trypsin-like serine protease</fullName>
        <ecNumber evidence="6">3.4.21.-</ecNumber>
    </submittedName>
</protein>
<comment type="caution">
    <text evidence="6">The sequence shown here is derived from an EMBL/GenBank/DDBJ whole genome shotgun (WGS) entry which is preliminary data.</text>
</comment>
<proteinExistence type="predicted"/>
<dbReference type="PROSITE" id="PS00135">
    <property type="entry name" value="TRYPSIN_SER"/>
    <property type="match status" value="1"/>
</dbReference>
<evidence type="ECO:0000313" key="6">
    <source>
        <dbReference type="EMBL" id="MDB1123498.1"/>
    </source>
</evidence>
<dbReference type="InterPro" id="IPR043504">
    <property type="entry name" value="Peptidase_S1_PA_chymotrypsin"/>
</dbReference>
<dbReference type="SUPFAM" id="SSF50494">
    <property type="entry name" value="Trypsin-like serine proteases"/>
    <property type="match status" value="1"/>
</dbReference>
<sequence length="379" mass="41558">MSKLVFKTILVCTLVFLNTPPSVSADISTYIYNGDTATTGTDGDWPSIASLYYDAIDYTGLYGLYCGASILDSEHVLTAAHCLYDGEGSLNEEYLVYTSVVPQMENEDQFTDGTVEIIRASEFYVHSGYDDSSYTDATSWPNDIAIIKLAEAMNISDDDYVSRATATNSDNYRYSDTTETFYAVGHGLTETGDGEELLQTTLTYSSAADCSFSNVSSSQLCMSGETDTTTGVNNSTCSGDSGGPLYWYDDNNSKYVQAGITSYGWTNCYNASTNDTSVFTEVSDYDDWITEVLAGEITPDYTVTEDQRDTYSSDSSDESDSEETDSDVSTSSSSGGSIPISALFLLVFIALRQKITVNRPFKYHLIRCWIGFQHLIYAC</sequence>
<dbReference type="RefSeq" id="WP_272134129.1">
    <property type="nucleotide sequence ID" value="NZ_JAQLOI010000001.1"/>
</dbReference>
<dbReference type="InterPro" id="IPR018114">
    <property type="entry name" value="TRYPSIN_HIS"/>
</dbReference>
<feature type="region of interest" description="Disordered" evidence="3">
    <location>
        <begin position="304"/>
        <end position="336"/>
    </location>
</feature>
<dbReference type="CDD" id="cd00190">
    <property type="entry name" value="Tryp_SPc"/>
    <property type="match status" value="1"/>
</dbReference>
<evidence type="ECO:0000256" key="1">
    <source>
        <dbReference type="ARBA" id="ARBA00023157"/>
    </source>
</evidence>
<dbReference type="PANTHER" id="PTHR24256">
    <property type="entry name" value="TRYPTASE-RELATED"/>
    <property type="match status" value="1"/>
</dbReference>
<evidence type="ECO:0000259" key="5">
    <source>
        <dbReference type="PROSITE" id="PS50240"/>
    </source>
</evidence>
<dbReference type="EC" id="3.4.21.-" evidence="6"/>
<dbReference type="SMART" id="SM00020">
    <property type="entry name" value="Tryp_SPc"/>
    <property type="match status" value="1"/>
</dbReference>
<evidence type="ECO:0000256" key="2">
    <source>
        <dbReference type="RuleBase" id="RU363034"/>
    </source>
</evidence>
<dbReference type="Pfam" id="PF00089">
    <property type="entry name" value="Trypsin"/>
    <property type="match status" value="1"/>
</dbReference>
<dbReference type="GO" id="GO:0016787">
    <property type="term" value="F:hydrolase activity"/>
    <property type="evidence" value="ECO:0007669"/>
    <property type="project" value="UniProtKB-KW"/>
</dbReference>
<feature type="signal peptide" evidence="4">
    <location>
        <begin position="1"/>
        <end position="25"/>
    </location>
</feature>
<dbReference type="PROSITE" id="PS50240">
    <property type="entry name" value="TRYPSIN_DOM"/>
    <property type="match status" value="1"/>
</dbReference>
<evidence type="ECO:0000256" key="3">
    <source>
        <dbReference type="SAM" id="MobiDB-lite"/>
    </source>
</evidence>
<dbReference type="EMBL" id="JAQLOI010000001">
    <property type="protein sequence ID" value="MDB1123498.1"/>
    <property type="molecule type" value="Genomic_DNA"/>
</dbReference>
<dbReference type="PROSITE" id="PS00134">
    <property type="entry name" value="TRYPSIN_HIS"/>
    <property type="match status" value="1"/>
</dbReference>
<dbReference type="PRINTS" id="PR00722">
    <property type="entry name" value="CHYMOTRYPSIN"/>
</dbReference>
<dbReference type="InterPro" id="IPR001314">
    <property type="entry name" value="Peptidase_S1A"/>
</dbReference>
<feature type="chain" id="PRO_5046586499" evidence="4">
    <location>
        <begin position="26"/>
        <end position="379"/>
    </location>
</feature>
<gene>
    <name evidence="6" type="ORF">PGX00_07420</name>
</gene>
<keyword evidence="2" id="KW-0720">Serine protease</keyword>
<accession>A0ABT4YPS0</accession>